<comment type="similarity">
    <text evidence="1">Belongs to the disease resistance NB-LRR family.</text>
</comment>
<evidence type="ECO:0000313" key="8">
    <source>
        <dbReference type="EnsemblPlants" id="TraesCS4A02G448900.1"/>
    </source>
</evidence>
<dbReference type="InterPro" id="IPR041118">
    <property type="entry name" value="Rx_N"/>
</dbReference>
<dbReference type="PaxDb" id="4565-Traes_7AS_76BFE2CA8.1"/>
<evidence type="ECO:0000256" key="2">
    <source>
        <dbReference type="ARBA" id="ARBA00022614"/>
    </source>
</evidence>
<dbReference type="AlphaFoldDB" id="A0A3B6I264"/>
<dbReference type="GO" id="GO:0006952">
    <property type="term" value="P:defense response"/>
    <property type="evidence" value="ECO:0007669"/>
    <property type="project" value="UniProtKB-KW"/>
</dbReference>
<evidence type="ECO:0000256" key="6">
    <source>
        <dbReference type="SAM" id="MobiDB-lite"/>
    </source>
</evidence>
<keyword evidence="3" id="KW-0677">Repeat</keyword>
<sequence>MESQVNARSYLLSSPLRSSAPCSLHSNLVPDSNAGREIMASTVVSMARSMLGAVISVAASAAATEMSLLIGVRKDIWFMKDELETMHAFLVTAEATKENNRLLQVWAKQVRDLAYGIEDCLDEFMVLTLKTEFPPLPPAAAAPPAAAGRRPRPPPPPPFRPALGAGPPAWSRCLRRGEEKERLGLGASAPMACRQQREGGSFTGPWGLGRACGPTGLVCSCYCVRTATVADGGGGALPRADGADALVPALILRRAVLTLRCHGETAWRPHDRVGAGWWLVWWRDPERPRCGLGSGETPVGVADSGAVAPVGAA</sequence>
<dbReference type="PANTHER" id="PTHR19338:SF32">
    <property type="entry name" value="OS06G0287500 PROTEIN"/>
    <property type="match status" value="1"/>
</dbReference>
<proteinExistence type="inferred from homology"/>
<feature type="region of interest" description="Disordered" evidence="6">
    <location>
        <begin position="139"/>
        <end position="166"/>
    </location>
</feature>
<dbReference type="STRING" id="4565.A0A3B6I264"/>
<keyword evidence="5" id="KW-0611">Plant defense</keyword>
<evidence type="ECO:0000256" key="3">
    <source>
        <dbReference type="ARBA" id="ARBA00022737"/>
    </source>
</evidence>
<dbReference type="CDD" id="cd14798">
    <property type="entry name" value="RX-CC_like"/>
    <property type="match status" value="1"/>
</dbReference>
<evidence type="ECO:0000256" key="1">
    <source>
        <dbReference type="ARBA" id="ARBA00008894"/>
    </source>
</evidence>
<dbReference type="GO" id="GO:0000166">
    <property type="term" value="F:nucleotide binding"/>
    <property type="evidence" value="ECO:0007669"/>
    <property type="project" value="UniProtKB-KW"/>
</dbReference>
<dbReference type="Gene3D" id="1.20.5.4130">
    <property type="match status" value="1"/>
</dbReference>
<dbReference type="SMR" id="A0A3B6I264"/>
<dbReference type="Pfam" id="PF18052">
    <property type="entry name" value="Rx_N"/>
    <property type="match status" value="1"/>
</dbReference>
<reference evidence="8" key="2">
    <citation type="submission" date="2018-10" db="UniProtKB">
        <authorList>
            <consortium name="EnsemblPlants"/>
        </authorList>
    </citation>
    <scope>IDENTIFICATION</scope>
</reference>
<organism evidence="8">
    <name type="scientific">Triticum aestivum</name>
    <name type="common">Wheat</name>
    <dbReference type="NCBI Taxonomy" id="4565"/>
    <lineage>
        <taxon>Eukaryota</taxon>
        <taxon>Viridiplantae</taxon>
        <taxon>Streptophyta</taxon>
        <taxon>Embryophyta</taxon>
        <taxon>Tracheophyta</taxon>
        <taxon>Spermatophyta</taxon>
        <taxon>Magnoliopsida</taxon>
        <taxon>Liliopsida</taxon>
        <taxon>Poales</taxon>
        <taxon>Poaceae</taxon>
        <taxon>BOP clade</taxon>
        <taxon>Pooideae</taxon>
        <taxon>Triticodae</taxon>
        <taxon>Triticeae</taxon>
        <taxon>Triticinae</taxon>
        <taxon>Triticum</taxon>
    </lineage>
</organism>
<accession>A0A3B6I264</accession>
<dbReference type="Gramene" id="TraesCS4A03G1124200.1">
    <property type="protein sequence ID" value="TraesCS4A03G1124200.1.CDS"/>
    <property type="gene ID" value="TraesCS4A03G1124200"/>
</dbReference>
<dbReference type="Proteomes" id="UP000019116">
    <property type="component" value="Chromosome 4A"/>
</dbReference>
<keyword evidence="9" id="KW-1185">Reference proteome</keyword>
<keyword evidence="4" id="KW-0547">Nucleotide-binding</keyword>
<dbReference type="Gramene" id="TraesCS4A02G448900.1">
    <property type="protein sequence ID" value="TraesCS4A02G448900.1"/>
    <property type="gene ID" value="TraesCS4A02G448900"/>
</dbReference>
<feature type="domain" description="Disease resistance N-terminal" evidence="7">
    <location>
        <begin position="51"/>
        <end position="131"/>
    </location>
</feature>
<dbReference type="PANTHER" id="PTHR19338">
    <property type="entry name" value="TRANSLOCASE OF INNER MITOCHONDRIAL MEMBRANE 13 HOMOLOG"/>
    <property type="match status" value="1"/>
</dbReference>
<evidence type="ECO:0000256" key="4">
    <source>
        <dbReference type="ARBA" id="ARBA00022741"/>
    </source>
</evidence>
<dbReference type="InterPro" id="IPR038005">
    <property type="entry name" value="RX-like_CC"/>
</dbReference>
<reference evidence="8" key="1">
    <citation type="submission" date="2018-08" db="EMBL/GenBank/DDBJ databases">
        <authorList>
            <person name="Rossello M."/>
        </authorList>
    </citation>
    <scope>NUCLEOTIDE SEQUENCE [LARGE SCALE GENOMIC DNA]</scope>
    <source>
        <strain evidence="8">cv. Chinese Spring</strain>
    </source>
</reference>
<protein>
    <recommendedName>
        <fullName evidence="7">Disease resistance N-terminal domain-containing protein</fullName>
    </recommendedName>
</protein>
<evidence type="ECO:0000313" key="9">
    <source>
        <dbReference type="Proteomes" id="UP000019116"/>
    </source>
</evidence>
<name>A0A3B6I264_WHEAT</name>
<keyword evidence="2" id="KW-0433">Leucine-rich repeat</keyword>
<evidence type="ECO:0000259" key="7">
    <source>
        <dbReference type="Pfam" id="PF18052"/>
    </source>
</evidence>
<evidence type="ECO:0000256" key="5">
    <source>
        <dbReference type="ARBA" id="ARBA00022821"/>
    </source>
</evidence>
<dbReference type="EnsemblPlants" id="TraesCS4A02G448900.1">
    <property type="protein sequence ID" value="TraesCS4A02G448900.1"/>
    <property type="gene ID" value="TraesCS4A02G448900"/>
</dbReference>